<dbReference type="InterPro" id="IPR036275">
    <property type="entry name" value="YdgH-like_sf"/>
</dbReference>
<reference evidence="7 8" key="1">
    <citation type="submission" date="2019-05" db="EMBL/GenBank/DDBJ databases">
        <title>Complete genome sequence of Izhakiella calystegiae KSNA2, an endophyte isolated from beach morning glory (Calystegia soldanella).</title>
        <authorList>
            <person name="Jiang L."/>
            <person name="Jeong J.C."/>
            <person name="Kim C.Y."/>
            <person name="Kim D.H."/>
            <person name="Kim S.W."/>
            <person name="Lee j."/>
        </authorList>
    </citation>
    <scope>NUCLEOTIDE SEQUENCE [LARGE SCALE GENOMIC DNA]</scope>
    <source>
        <strain evidence="7 8">KSNA2</strain>
    </source>
</reference>
<dbReference type="Pfam" id="PF07338">
    <property type="entry name" value="YdgH_BhsA-like"/>
    <property type="match status" value="1"/>
</dbReference>
<dbReference type="OrthoDB" id="6428780at2"/>
<dbReference type="Gene3D" id="3.30.1660.10">
    <property type="entry name" value="Flavin-binding protein dodecin"/>
    <property type="match status" value="1"/>
</dbReference>
<dbReference type="EMBL" id="CP040428">
    <property type="protein sequence ID" value="QCT20660.1"/>
    <property type="molecule type" value="Genomic_DNA"/>
</dbReference>
<dbReference type="NCBIfam" id="NF047859">
    <property type="entry name" value="StressCuResBhsA"/>
    <property type="match status" value="1"/>
</dbReference>
<evidence type="ECO:0000256" key="4">
    <source>
        <dbReference type="ARBA" id="ARBA00038138"/>
    </source>
</evidence>
<evidence type="ECO:0000259" key="6">
    <source>
        <dbReference type="Pfam" id="PF07338"/>
    </source>
</evidence>
<dbReference type="InterPro" id="IPR051096">
    <property type="entry name" value="BhsA/McbA_stress_biofilm_assoc"/>
</dbReference>
<organism evidence="7 8">
    <name type="scientific">Jejubacter calystegiae</name>
    <dbReference type="NCBI Taxonomy" id="2579935"/>
    <lineage>
        <taxon>Bacteria</taxon>
        <taxon>Pseudomonadati</taxon>
        <taxon>Pseudomonadota</taxon>
        <taxon>Gammaproteobacteria</taxon>
        <taxon>Enterobacterales</taxon>
        <taxon>Enterobacteriaceae</taxon>
        <taxon>Jejubacter</taxon>
    </lineage>
</organism>
<name>A0A4P8YJ34_9ENTR</name>
<dbReference type="Proteomes" id="UP000302163">
    <property type="component" value="Chromosome"/>
</dbReference>
<dbReference type="GO" id="GO:0042597">
    <property type="term" value="C:periplasmic space"/>
    <property type="evidence" value="ECO:0007669"/>
    <property type="project" value="UniProtKB-SubCell"/>
</dbReference>
<dbReference type="KEGG" id="izh:FEM41_13920"/>
<protein>
    <submittedName>
        <fullName evidence="7">DUF1471 domain-containing protein</fullName>
    </submittedName>
</protein>
<dbReference type="SUPFAM" id="SSF159871">
    <property type="entry name" value="YdgH-like"/>
    <property type="match status" value="1"/>
</dbReference>
<dbReference type="AlphaFoldDB" id="A0A4P8YJ34"/>
<dbReference type="PANTHER" id="PTHR34156:SF1">
    <property type="entry name" value="PERIPLASMIC PROTEIN"/>
    <property type="match status" value="1"/>
</dbReference>
<comment type="subcellular location">
    <subcellularLocation>
        <location evidence="1">Periplasm</location>
    </subcellularLocation>
</comment>
<evidence type="ECO:0000313" key="8">
    <source>
        <dbReference type="Proteomes" id="UP000302163"/>
    </source>
</evidence>
<proteinExistence type="inferred from homology"/>
<evidence type="ECO:0000256" key="3">
    <source>
        <dbReference type="ARBA" id="ARBA00022764"/>
    </source>
</evidence>
<keyword evidence="2 5" id="KW-0732">Signal</keyword>
<dbReference type="RefSeq" id="WP_138096533.1">
    <property type="nucleotide sequence ID" value="NZ_CP040428.1"/>
</dbReference>
<evidence type="ECO:0000256" key="2">
    <source>
        <dbReference type="ARBA" id="ARBA00022729"/>
    </source>
</evidence>
<evidence type="ECO:0000256" key="5">
    <source>
        <dbReference type="SAM" id="SignalP"/>
    </source>
</evidence>
<sequence length="85" mass="8802">MKNIKYTVAAIVLSTLSFGAFAAQPVTDNDQHGQKIGVVSASGAYTLTQLEDQLAAKADAQGASAYKITSASGENLLHGTAVIYK</sequence>
<accession>A0A4P8YJ34</accession>
<evidence type="ECO:0000313" key="7">
    <source>
        <dbReference type="EMBL" id="QCT20660.1"/>
    </source>
</evidence>
<feature type="chain" id="PRO_5020192188" evidence="5">
    <location>
        <begin position="23"/>
        <end position="85"/>
    </location>
</feature>
<evidence type="ECO:0000256" key="1">
    <source>
        <dbReference type="ARBA" id="ARBA00004418"/>
    </source>
</evidence>
<dbReference type="InterPro" id="IPR010854">
    <property type="entry name" value="YdgH/BhsA/McbA-like_dom"/>
</dbReference>
<gene>
    <name evidence="7" type="ORF">FEM41_13920</name>
</gene>
<dbReference type="PANTHER" id="PTHR34156">
    <property type="entry name" value="OUTER MEMBRANE PROTEIN-RELATED-RELATED"/>
    <property type="match status" value="1"/>
</dbReference>
<feature type="domain" description="YdgH/BhsA/McbA-like" evidence="6">
    <location>
        <begin position="34"/>
        <end position="85"/>
    </location>
</feature>
<keyword evidence="3" id="KW-0574">Periplasm</keyword>
<dbReference type="InterPro" id="IPR025543">
    <property type="entry name" value="Dodecin-like"/>
</dbReference>
<keyword evidence="8" id="KW-1185">Reference proteome</keyword>
<feature type="signal peptide" evidence="5">
    <location>
        <begin position="1"/>
        <end position="22"/>
    </location>
</feature>
<comment type="similarity">
    <text evidence="4">Belongs to the BhsA/McbA family.</text>
</comment>
<dbReference type="NCBIfam" id="NF007611">
    <property type="entry name" value="PRK10259.1"/>
    <property type="match status" value="1"/>
</dbReference>